<feature type="transmembrane region" description="Helical" evidence="1">
    <location>
        <begin position="49"/>
        <end position="72"/>
    </location>
</feature>
<name>A0A1B3SKX6_9MOLU</name>
<protein>
    <submittedName>
        <fullName evidence="2">Uncharacterized protein</fullName>
    </submittedName>
</protein>
<dbReference type="RefSeq" id="WP_069116618.1">
    <property type="nucleotide sequence ID" value="NZ_CP017015.1"/>
</dbReference>
<proteinExistence type="predicted"/>
<reference evidence="2 3" key="1">
    <citation type="submission" date="2016-08" db="EMBL/GenBank/DDBJ databases">
        <title>Complete genome sequence of Spiroplasma helicoides TABS-2 (DSM 22551).</title>
        <authorList>
            <person name="Shen W.-Y."/>
            <person name="Lo W.-S."/>
            <person name="Lai Y.-C."/>
            <person name="Kuo C.-H."/>
        </authorList>
    </citation>
    <scope>NUCLEOTIDE SEQUENCE [LARGE SCALE GENOMIC DNA]</scope>
    <source>
        <strain evidence="2 3">TABS-2</strain>
    </source>
</reference>
<keyword evidence="1" id="KW-1133">Transmembrane helix</keyword>
<dbReference type="Proteomes" id="UP000094378">
    <property type="component" value="Chromosome"/>
</dbReference>
<dbReference type="STRING" id="216938.SHELI_v1c06240"/>
<evidence type="ECO:0000313" key="3">
    <source>
        <dbReference type="Proteomes" id="UP000094378"/>
    </source>
</evidence>
<dbReference type="AlphaFoldDB" id="A0A1B3SKX6"/>
<evidence type="ECO:0000313" key="2">
    <source>
        <dbReference type="EMBL" id="AOG60575.1"/>
    </source>
</evidence>
<organism evidence="2 3">
    <name type="scientific">Spiroplasma helicoides</name>
    <dbReference type="NCBI Taxonomy" id="216938"/>
    <lineage>
        <taxon>Bacteria</taxon>
        <taxon>Bacillati</taxon>
        <taxon>Mycoplasmatota</taxon>
        <taxon>Mollicutes</taxon>
        <taxon>Entomoplasmatales</taxon>
        <taxon>Spiroplasmataceae</taxon>
        <taxon>Spiroplasma</taxon>
    </lineage>
</organism>
<feature type="transmembrane region" description="Helical" evidence="1">
    <location>
        <begin position="108"/>
        <end position="129"/>
    </location>
</feature>
<dbReference type="EMBL" id="CP017015">
    <property type="protein sequence ID" value="AOG60575.1"/>
    <property type="molecule type" value="Genomic_DNA"/>
</dbReference>
<feature type="transmembrane region" description="Helical" evidence="1">
    <location>
        <begin position="84"/>
        <end position="102"/>
    </location>
</feature>
<gene>
    <name evidence="2" type="ORF">SHELI_v1c06240</name>
</gene>
<keyword evidence="3" id="KW-1185">Reference proteome</keyword>
<dbReference type="KEGG" id="shj:SHELI_v1c06240"/>
<sequence>MKEGKALVCVGSFGLFICQVLSIITLKDKLNEVIRNSQNRYDQIFANTVFYFVVFISVLSDFLILLCVAFLIFKDRPKLNKAGAIISIVIGVFSLIGAFTAFRSEQQILSIVLYLMIAVYFLFGGIIIIKKLKVDNQVEFLDPILDQ</sequence>
<keyword evidence="1" id="KW-0812">Transmembrane</keyword>
<evidence type="ECO:0000256" key="1">
    <source>
        <dbReference type="SAM" id="Phobius"/>
    </source>
</evidence>
<accession>A0A1B3SKX6</accession>
<keyword evidence="1" id="KW-0472">Membrane</keyword>